<evidence type="ECO:0008006" key="4">
    <source>
        <dbReference type="Google" id="ProtNLM"/>
    </source>
</evidence>
<feature type="transmembrane region" description="Helical" evidence="1">
    <location>
        <begin position="111"/>
        <end position="128"/>
    </location>
</feature>
<evidence type="ECO:0000256" key="1">
    <source>
        <dbReference type="SAM" id="Phobius"/>
    </source>
</evidence>
<dbReference type="PANTHER" id="PTHR35813">
    <property type="entry name" value="INNER MEMBRANE PROTEIN YBAN"/>
    <property type="match status" value="1"/>
</dbReference>
<evidence type="ECO:0000313" key="2">
    <source>
        <dbReference type="EMBL" id="PPC76831.1"/>
    </source>
</evidence>
<feature type="transmembrane region" description="Helical" evidence="1">
    <location>
        <begin position="13"/>
        <end position="33"/>
    </location>
</feature>
<protein>
    <recommendedName>
        <fullName evidence="4">Inner membrane protein</fullName>
    </recommendedName>
</protein>
<keyword evidence="1" id="KW-1133">Transmembrane helix</keyword>
<proteinExistence type="predicted"/>
<dbReference type="InterPro" id="IPR007401">
    <property type="entry name" value="DUF454"/>
</dbReference>
<gene>
    <name evidence="2" type="ORF">C4K68_13425</name>
</gene>
<dbReference type="Pfam" id="PF04304">
    <property type="entry name" value="DUF454"/>
    <property type="match status" value="1"/>
</dbReference>
<dbReference type="EMBL" id="PRLP01000040">
    <property type="protein sequence ID" value="PPC76831.1"/>
    <property type="molecule type" value="Genomic_DNA"/>
</dbReference>
<keyword evidence="1" id="KW-0472">Membrane</keyword>
<feature type="transmembrane region" description="Helical" evidence="1">
    <location>
        <begin position="86"/>
        <end position="105"/>
    </location>
</feature>
<accession>A0A2S5KPU8</accession>
<organism evidence="2 3">
    <name type="scientific">Proteobacteria bacterium 228</name>
    <dbReference type="NCBI Taxonomy" id="2083153"/>
    <lineage>
        <taxon>Bacteria</taxon>
        <taxon>Pseudomonadati</taxon>
        <taxon>Pseudomonadota</taxon>
    </lineage>
</organism>
<dbReference type="GO" id="GO:0005886">
    <property type="term" value="C:plasma membrane"/>
    <property type="evidence" value="ECO:0007669"/>
    <property type="project" value="TreeGrafter"/>
</dbReference>
<dbReference type="AlphaFoldDB" id="A0A2S5KPU8"/>
<keyword evidence="1" id="KW-0812">Transmembrane</keyword>
<dbReference type="PANTHER" id="PTHR35813:SF1">
    <property type="entry name" value="INNER MEMBRANE PROTEIN YBAN"/>
    <property type="match status" value="1"/>
</dbReference>
<evidence type="ECO:0000313" key="3">
    <source>
        <dbReference type="Proteomes" id="UP000238196"/>
    </source>
</evidence>
<comment type="caution">
    <text evidence="2">The sequence shown here is derived from an EMBL/GenBank/DDBJ whole genome shotgun (WGS) entry which is preliminary data.</text>
</comment>
<dbReference type="OrthoDB" id="5295247at2"/>
<reference evidence="2 3" key="1">
    <citation type="submission" date="2018-02" db="EMBL/GenBank/DDBJ databases">
        <title>novel marine gammaproteobacteria from coastal saline agro ecosystem.</title>
        <authorList>
            <person name="Krishnan R."/>
            <person name="Ramesh Kumar N."/>
        </authorList>
    </citation>
    <scope>NUCLEOTIDE SEQUENCE [LARGE SCALE GENOMIC DNA]</scope>
    <source>
        <strain evidence="2 3">228</strain>
    </source>
</reference>
<dbReference type="PIRSF" id="PIRSF016789">
    <property type="entry name" value="DUF454"/>
    <property type="match status" value="1"/>
</dbReference>
<sequence length="137" mass="15298">MSTLTLRPSRLHALLWLILGWLALALGVLGIILPGLPGTMFILAAAFCFAKGSPRCHQALLNHSLTGPMIRSWQEHRAMPRRAKKLAYSMLVVAWAIGMLVFHGWQYRVGYTLIMLAVSAGLARIPVLEEVLRRQQQ</sequence>
<name>A0A2S5KPU8_9PROT</name>
<dbReference type="Proteomes" id="UP000238196">
    <property type="component" value="Unassembled WGS sequence"/>
</dbReference>